<organism evidence="1 2">
    <name type="scientific">Phaseolus coccineus</name>
    <name type="common">Scarlet runner bean</name>
    <name type="synonym">Phaseolus multiflorus</name>
    <dbReference type="NCBI Taxonomy" id="3886"/>
    <lineage>
        <taxon>Eukaryota</taxon>
        <taxon>Viridiplantae</taxon>
        <taxon>Streptophyta</taxon>
        <taxon>Embryophyta</taxon>
        <taxon>Tracheophyta</taxon>
        <taxon>Spermatophyta</taxon>
        <taxon>Magnoliopsida</taxon>
        <taxon>eudicotyledons</taxon>
        <taxon>Gunneridae</taxon>
        <taxon>Pentapetalae</taxon>
        <taxon>rosids</taxon>
        <taxon>fabids</taxon>
        <taxon>Fabales</taxon>
        <taxon>Fabaceae</taxon>
        <taxon>Papilionoideae</taxon>
        <taxon>50 kb inversion clade</taxon>
        <taxon>NPAAA clade</taxon>
        <taxon>indigoferoid/millettioid clade</taxon>
        <taxon>Phaseoleae</taxon>
        <taxon>Phaseolus</taxon>
    </lineage>
</organism>
<keyword evidence="2" id="KW-1185">Reference proteome</keyword>
<gene>
    <name evidence="1" type="ORF">VNO80_08395</name>
</gene>
<proteinExistence type="predicted"/>
<dbReference type="AlphaFoldDB" id="A0AAN9NLG8"/>
<dbReference type="Proteomes" id="UP001374584">
    <property type="component" value="Unassembled WGS sequence"/>
</dbReference>
<accession>A0AAN9NLG8</accession>
<evidence type="ECO:0000313" key="2">
    <source>
        <dbReference type="Proteomes" id="UP001374584"/>
    </source>
</evidence>
<reference evidence="1 2" key="1">
    <citation type="submission" date="2024-01" db="EMBL/GenBank/DDBJ databases">
        <title>The genomes of 5 underutilized Papilionoideae crops provide insights into root nodulation and disease resistanc.</title>
        <authorList>
            <person name="Jiang F."/>
        </authorList>
    </citation>
    <scope>NUCLEOTIDE SEQUENCE [LARGE SCALE GENOMIC DNA]</scope>
    <source>
        <strain evidence="1">JINMINGXINNONG_FW02</strain>
        <tissue evidence="1">Leaves</tissue>
    </source>
</reference>
<protein>
    <submittedName>
        <fullName evidence="1">Uncharacterized protein</fullName>
    </submittedName>
</protein>
<sequence length="70" mass="7525">MQWYERSSTRVHKVSLSQRNIIIIVSLGHNNSESSCISQPLSNVVALSFPSFCRRSCSPCGSVGALGAGL</sequence>
<name>A0AAN9NLG8_PHACN</name>
<dbReference type="EMBL" id="JAYMYR010000003">
    <property type="protein sequence ID" value="KAK7374952.1"/>
    <property type="molecule type" value="Genomic_DNA"/>
</dbReference>
<evidence type="ECO:0000313" key="1">
    <source>
        <dbReference type="EMBL" id="KAK7374952.1"/>
    </source>
</evidence>
<comment type="caution">
    <text evidence="1">The sequence shown here is derived from an EMBL/GenBank/DDBJ whole genome shotgun (WGS) entry which is preliminary data.</text>
</comment>